<dbReference type="PRINTS" id="PR00722">
    <property type="entry name" value="CHYMOTRYPSIN"/>
</dbReference>
<keyword evidence="1 6" id="KW-0645">Protease</keyword>
<dbReference type="InterPro" id="IPR001314">
    <property type="entry name" value="Peptidase_S1A"/>
</dbReference>
<dbReference type="SUPFAM" id="SSF50494">
    <property type="entry name" value="Trypsin-like serine proteases"/>
    <property type="match status" value="1"/>
</dbReference>
<evidence type="ECO:0000256" key="2">
    <source>
        <dbReference type="ARBA" id="ARBA00022801"/>
    </source>
</evidence>
<sequence length="499" mass="54390">MYLAAVCSILHLLSFFVMCVHGVPLTITNQKQDEAGSSPCAFPSLICSEPSVTPRCLTTREICDGVNNCASGRDELNCERKDYVINGKLVSTREITEDILIEDISQESCAKFCNEIVSFKCIGFQHNLQSNQCRLLDAKFSRKTAKASIRSFWITFQRNENSTIIPDNTVTRPIADALLNAGNDEKPFDGFEGDFDAIIVEVDWDSPSQSERVKRRTVFSPAIMRSGATCGNRMVDFEPPRPTSSRLGRVVNGVDAPVGAIPWQASIKLKDGGSLRQWCGGAIISERLVLTAAHCIDHLRKTEFAVVVGEHDTSVSHAKEQIFPVENFIIHPKFKSTKGGSDIALVKLATVNGKGIVFDDVAQPICLPSSESDYKPGTWCSVSGWGMQKPASEDTVSNILKVASVPLISSEICNKKEVYGNQLNSNSFPDGMLCAGFLEGGTDACRGDSGGPLACSVNGQFQLLGLVSWGDGCADKNKPGVYTKTLHYLNWIQDSTRKL</sequence>
<dbReference type="PROSITE" id="PS50068">
    <property type="entry name" value="LDLRA_2"/>
    <property type="match status" value="1"/>
</dbReference>
<keyword evidence="2" id="KW-0378">Hydrolase</keyword>
<evidence type="ECO:0000256" key="4">
    <source>
        <dbReference type="ARBA" id="ARBA00023157"/>
    </source>
</evidence>
<dbReference type="GO" id="GO:0006508">
    <property type="term" value="P:proteolysis"/>
    <property type="evidence" value="ECO:0007669"/>
    <property type="project" value="UniProtKB-KW"/>
</dbReference>
<dbReference type="EMBL" id="GDIQ01083547">
    <property type="protein sequence ID" value="JAN11190.1"/>
    <property type="molecule type" value="Transcribed_RNA"/>
</dbReference>
<dbReference type="Gene3D" id="4.10.400.10">
    <property type="entry name" value="Low-density Lipoprotein Receptor"/>
    <property type="match status" value="1"/>
</dbReference>
<dbReference type="InterPro" id="IPR018114">
    <property type="entry name" value="TRYPSIN_HIS"/>
</dbReference>
<dbReference type="InterPro" id="IPR002172">
    <property type="entry name" value="LDrepeatLR_classA_rpt"/>
</dbReference>
<accession>A0A0P5HZD6</accession>
<dbReference type="PROSITE" id="PS00135">
    <property type="entry name" value="TRYPSIN_SER"/>
    <property type="match status" value="1"/>
</dbReference>
<dbReference type="Gene3D" id="3.50.4.10">
    <property type="entry name" value="Hepatocyte Growth Factor"/>
    <property type="match status" value="1"/>
</dbReference>
<dbReference type="GO" id="GO:0004252">
    <property type="term" value="F:serine-type endopeptidase activity"/>
    <property type="evidence" value="ECO:0007669"/>
    <property type="project" value="InterPro"/>
</dbReference>
<dbReference type="InterPro" id="IPR009003">
    <property type="entry name" value="Peptidase_S1_PA"/>
</dbReference>
<dbReference type="InterPro" id="IPR033116">
    <property type="entry name" value="TRYPSIN_SER"/>
</dbReference>
<evidence type="ECO:0000256" key="1">
    <source>
        <dbReference type="ARBA" id="ARBA00022670"/>
    </source>
</evidence>
<dbReference type="FunFam" id="2.40.10.10:FF:000003">
    <property type="entry name" value="Transmembrane serine protease 3"/>
    <property type="match status" value="1"/>
</dbReference>
<proteinExistence type="predicted"/>
<dbReference type="PANTHER" id="PTHR24252">
    <property type="entry name" value="ACROSIN-RELATED"/>
    <property type="match status" value="1"/>
</dbReference>
<keyword evidence="6" id="KW-0472">Membrane</keyword>
<evidence type="ECO:0000256" key="3">
    <source>
        <dbReference type="ARBA" id="ARBA00022825"/>
    </source>
</evidence>
<evidence type="ECO:0000256" key="5">
    <source>
        <dbReference type="PROSITE-ProRule" id="PRU00124"/>
    </source>
</evidence>
<evidence type="ECO:0000313" key="6">
    <source>
        <dbReference type="EMBL" id="JAN11190.1"/>
    </source>
</evidence>
<protein>
    <submittedName>
        <fullName evidence="6">Transmembrane protease serine</fullName>
    </submittedName>
</protein>
<dbReference type="PROSITE" id="PS00134">
    <property type="entry name" value="TRYPSIN_HIS"/>
    <property type="match status" value="1"/>
</dbReference>
<dbReference type="SUPFAM" id="SSF57424">
    <property type="entry name" value="LDL receptor-like module"/>
    <property type="match status" value="1"/>
</dbReference>
<keyword evidence="4 5" id="KW-1015">Disulfide bond</keyword>
<keyword evidence="3" id="KW-0720">Serine protease</keyword>
<dbReference type="InterPro" id="IPR036055">
    <property type="entry name" value="LDL_receptor-like_sf"/>
</dbReference>
<keyword evidence="6" id="KW-0812">Transmembrane</keyword>
<dbReference type="PROSITE" id="PS50240">
    <property type="entry name" value="TRYPSIN_DOM"/>
    <property type="match status" value="1"/>
</dbReference>
<dbReference type="AlphaFoldDB" id="A0A0P5HZD6"/>
<dbReference type="Pfam" id="PF00089">
    <property type="entry name" value="Trypsin"/>
    <property type="match status" value="1"/>
</dbReference>
<organism evidence="6">
    <name type="scientific">Daphnia magna</name>
    <dbReference type="NCBI Taxonomy" id="35525"/>
    <lineage>
        <taxon>Eukaryota</taxon>
        <taxon>Metazoa</taxon>
        <taxon>Ecdysozoa</taxon>
        <taxon>Arthropoda</taxon>
        <taxon>Crustacea</taxon>
        <taxon>Branchiopoda</taxon>
        <taxon>Diplostraca</taxon>
        <taxon>Cladocera</taxon>
        <taxon>Anomopoda</taxon>
        <taxon>Daphniidae</taxon>
        <taxon>Daphnia</taxon>
    </lineage>
</organism>
<name>A0A0P5HZD6_9CRUS</name>
<comment type="caution">
    <text evidence="5">Lacks conserved residue(s) required for the propagation of feature annotation.</text>
</comment>
<dbReference type="CDD" id="cd00190">
    <property type="entry name" value="Tryp_SPc"/>
    <property type="match status" value="1"/>
</dbReference>
<dbReference type="Gene3D" id="2.40.10.10">
    <property type="entry name" value="Trypsin-like serine proteases"/>
    <property type="match status" value="1"/>
</dbReference>
<dbReference type="InterPro" id="IPR043504">
    <property type="entry name" value="Peptidase_S1_PA_chymotrypsin"/>
</dbReference>
<dbReference type="OrthoDB" id="5979691at2759"/>
<dbReference type="SMART" id="SM00020">
    <property type="entry name" value="Tryp_SPc"/>
    <property type="match status" value="1"/>
</dbReference>
<dbReference type="InterPro" id="IPR001254">
    <property type="entry name" value="Trypsin_dom"/>
</dbReference>
<feature type="disulfide bond" evidence="5">
    <location>
        <begin position="63"/>
        <end position="78"/>
    </location>
</feature>
<dbReference type="PANTHER" id="PTHR24252:SF7">
    <property type="entry name" value="HYALIN"/>
    <property type="match status" value="1"/>
</dbReference>
<reference evidence="6" key="1">
    <citation type="submission" date="2015-10" db="EMBL/GenBank/DDBJ databases">
        <title>EvidentialGene: Evidence-directed Construction of Complete mRNA Transcriptomes without Genomes.</title>
        <authorList>
            <person name="Gilbert D.G."/>
        </authorList>
    </citation>
    <scope>NUCLEOTIDE SEQUENCE</scope>
</reference>